<dbReference type="Proteomes" id="UP000014977">
    <property type="component" value="Unassembled WGS sequence"/>
</dbReference>
<dbReference type="GO" id="GO:0009254">
    <property type="term" value="P:peptidoglycan turnover"/>
    <property type="evidence" value="ECO:0007669"/>
    <property type="project" value="TreeGrafter"/>
</dbReference>
<dbReference type="PATRIC" id="fig|1121405.3.peg.601"/>
<dbReference type="InterPro" id="IPR019800">
    <property type="entry name" value="Glyco_hydro_3_AS"/>
</dbReference>
<dbReference type="PANTHER" id="PTHR30480:SF16">
    <property type="entry name" value="GLYCOSIDE HYDROLASE FAMILY 3 DOMAIN PROTEIN"/>
    <property type="match status" value="1"/>
</dbReference>
<dbReference type="GO" id="GO:0004553">
    <property type="term" value="F:hydrolase activity, hydrolyzing O-glycosyl compounds"/>
    <property type="evidence" value="ECO:0007669"/>
    <property type="project" value="InterPro"/>
</dbReference>
<dbReference type="InterPro" id="IPR001764">
    <property type="entry name" value="Glyco_hydro_3_N"/>
</dbReference>
<keyword evidence="3" id="KW-0326">Glycosidase</keyword>
<reference evidence="5 6" key="1">
    <citation type="journal article" date="2013" name="Genome Announc.">
        <title>Draft genome sequences for three mercury-methylating, sulfate-reducing bacteria.</title>
        <authorList>
            <person name="Brown S.D."/>
            <person name="Hurt R.A.Jr."/>
            <person name="Gilmour C.C."/>
            <person name="Elias D.A."/>
        </authorList>
    </citation>
    <scope>NUCLEOTIDE SEQUENCE [LARGE SCALE GENOMIC DNA]</scope>
    <source>
        <strain evidence="5 6">DSM 2059</strain>
    </source>
</reference>
<dbReference type="OrthoDB" id="9781691at2"/>
<dbReference type="SUPFAM" id="SSF51445">
    <property type="entry name" value="(Trans)glycosidases"/>
    <property type="match status" value="1"/>
</dbReference>
<evidence type="ECO:0000256" key="2">
    <source>
        <dbReference type="ARBA" id="ARBA00022801"/>
    </source>
</evidence>
<evidence type="ECO:0000313" key="6">
    <source>
        <dbReference type="Proteomes" id="UP000014977"/>
    </source>
</evidence>
<dbReference type="Gene3D" id="3.20.20.300">
    <property type="entry name" value="Glycoside hydrolase, family 3, N-terminal domain"/>
    <property type="match status" value="1"/>
</dbReference>
<dbReference type="STRING" id="897.B2D07_08500"/>
<accession>S7V9C2</accession>
<dbReference type="PROSITE" id="PS00775">
    <property type="entry name" value="GLYCOSYL_HYDROL_F3"/>
    <property type="match status" value="1"/>
</dbReference>
<dbReference type="EMBL" id="ATHJ01000057">
    <property type="protein sequence ID" value="EPR43274.1"/>
    <property type="molecule type" value="Genomic_DNA"/>
</dbReference>
<dbReference type="InterPro" id="IPR036962">
    <property type="entry name" value="Glyco_hydro_3_N_sf"/>
</dbReference>
<feature type="domain" description="Glycoside hydrolase family 3 N-terminal" evidence="4">
    <location>
        <begin position="14"/>
        <end position="308"/>
    </location>
</feature>
<keyword evidence="2 5" id="KW-0378">Hydrolase</keyword>
<gene>
    <name evidence="5" type="ORF">dsmv_1300</name>
</gene>
<dbReference type="NCBIfam" id="NF003740">
    <property type="entry name" value="PRK05337.1"/>
    <property type="match status" value="1"/>
</dbReference>
<organism evidence="5 6">
    <name type="scientific">Desulfococcus multivorans DSM 2059</name>
    <dbReference type="NCBI Taxonomy" id="1121405"/>
    <lineage>
        <taxon>Bacteria</taxon>
        <taxon>Pseudomonadati</taxon>
        <taxon>Thermodesulfobacteriota</taxon>
        <taxon>Desulfobacteria</taxon>
        <taxon>Desulfobacterales</taxon>
        <taxon>Desulfococcaceae</taxon>
        <taxon>Desulfococcus</taxon>
    </lineage>
</organism>
<dbReference type="AlphaFoldDB" id="S7V9C2"/>
<dbReference type="RefSeq" id="WP_020875647.1">
    <property type="nucleotide sequence ID" value="NZ_ATHJ01000057.1"/>
</dbReference>
<dbReference type="eggNOG" id="COG1472">
    <property type="taxonomic scope" value="Bacteria"/>
</dbReference>
<protein>
    <submittedName>
        <fullName evidence="5">Glycoside hydrolase family 3 domain protein</fullName>
    </submittedName>
</protein>
<comment type="caution">
    <text evidence="5">The sequence shown here is derived from an EMBL/GenBank/DDBJ whole genome shotgun (WGS) entry which is preliminary data.</text>
</comment>
<dbReference type="Pfam" id="PF00933">
    <property type="entry name" value="Glyco_hydro_3"/>
    <property type="match status" value="1"/>
</dbReference>
<evidence type="ECO:0000313" key="5">
    <source>
        <dbReference type="EMBL" id="EPR43274.1"/>
    </source>
</evidence>
<name>S7V9C2_DESML</name>
<evidence type="ECO:0000256" key="3">
    <source>
        <dbReference type="ARBA" id="ARBA00023295"/>
    </source>
</evidence>
<evidence type="ECO:0000259" key="4">
    <source>
        <dbReference type="Pfam" id="PF00933"/>
    </source>
</evidence>
<comment type="similarity">
    <text evidence="1">Belongs to the glycosyl hydrolase 3 family.</text>
</comment>
<evidence type="ECO:0000256" key="1">
    <source>
        <dbReference type="ARBA" id="ARBA00005336"/>
    </source>
</evidence>
<dbReference type="GO" id="GO:0005975">
    <property type="term" value="P:carbohydrate metabolic process"/>
    <property type="evidence" value="ECO:0007669"/>
    <property type="project" value="InterPro"/>
</dbReference>
<keyword evidence="6" id="KW-1185">Reference proteome</keyword>
<dbReference type="PANTHER" id="PTHR30480">
    <property type="entry name" value="BETA-HEXOSAMINIDASE-RELATED"/>
    <property type="match status" value="1"/>
</dbReference>
<dbReference type="InterPro" id="IPR050226">
    <property type="entry name" value="NagZ_Beta-hexosaminidase"/>
</dbReference>
<sequence length="331" mass="35679">MNAEDYTPEQMAGQRLMVGFDGTTFNAELKFLIEDLKVGGIILFARNIESPAQVAELCRSVQVCANGCGQPPLFIAVDQEGGLVARLKRPFTEFPGNSAMTGVEDADHFAAVTAAELKSVGINMNMAPVLDVAPLGFGSVMEGRAFGHDPAWVARLGCHVIKGLQAGGIMAVAKHFPGIGRTLLDSHLALPMVDLDPTDIETVDLPPFVAAVEASVSGVMLSHILYRKIDPKWPASLSVRIARDLLRSRMGFGGLVLTDDLDMGAVNRHFGISEIIQRIVLADIDIALICHKSPKIVQAYENLVKVMDADLQAVLAPTSSLRRILMKKKDL</sequence>
<dbReference type="InterPro" id="IPR017853">
    <property type="entry name" value="GH"/>
</dbReference>
<proteinExistence type="inferred from homology"/>